<organism evidence="3">
    <name type="scientific">plant metagenome</name>
    <dbReference type="NCBI Taxonomy" id="1297885"/>
    <lineage>
        <taxon>unclassified sequences</taxon>
        <taxon>metagenomes</taxon>
        <taxon>organismal metagenomes</taxon>
    </lineage>
</organism>
<reference evidence="3" key="1">
    <citation type="submission" date="2019-03" db="EMBL/GenBank/DDBJ databases">
        <authorList>
            <person name="Danneels B."/>
        </authorList>
    </citation>
    <scope>NUCLEOTIDE SEQUENCE</scope>
</reference>
<gene>
    <name evidence="1" type="ORF">BRI6_0604</name>
    <name evidence="2" type="ORF">BRI9_0661</name>
    <name evidence="3" type="ORF">IVO3_0660</name>
    <name evidence="4" type="ORF">RAN7_0600</name>
</gene>
<dbReference type="AlphaFoldDB" id="A0A484VFW9"/>
<dbReference type="GO" id="GO:0008781">
    <property type="term" value="F:N-acylneuraminate cytidylyltransferase activity"/>
    <property type="evidence" value="ECO:0007669"/>
    <property type="project" value="UniProtKB-EC"/>
</dbReference>
<dbReference type="InterPro" id="IPR003329">
    <property type="entry name" value="Cytidylyl_trans"/>
</dbReference>
<protein>
    <submittedName>
        <fullName evidence="3">Legionaminic acid cytidylyltransferase</fullName>
        <ecNumber evidence="3">2.7.7.43</ecNumber>
    </submittedName>
</protein>
<name>A0A484VFW9_9ZZZZ</name>
<evidence type="ECO:0000313" key="2">
    <source>
        <dbReference type="EMBL" id="VFR76282.1"/>
    </source>
</evidence>
<dbReference type="InterPro" id="IPR029044">
    <property type="entry name" value="Nucleotide-diphossugar_trans"/>
</dbReference>
<evidence type="ECO:0000313" key="1">
    <source>
        <dbReference type="EMBL" id="VFR53640.1"/>
    </source>
</evidence>
<dbReference type="Gene3D" id="3.90.550.10">
    <property type="entry name" value="Spore Coat Polysaccharide Biosynthesis Protein SpsA, Chain A"/>
    <property type="match status" value="1"/>
</dbReference>
<dbReference type="EMBL" id="CAADIZ010000049">
    <property type="protein sequence ID" value="VFS28989.1"/>
    <property type="molecule type" value="Genomic_DNA"/>
</dbReference>
<dbReference type="CDD" id="cd02513">
    <property type="entry name" value="CMP-NeuAc_Synthase"/>
    <property type="match status" value="1"/>
</dbReference>
<dbReference type="EC" id="2.7.7.43" evidence="3"/>
<dbReference type="EMBL" id="CAADII010000013">
    <property type="protein sequence ID" value="VFR53640.1"/>
    <property type="molecule type" value="Genomic_DNA"/>
</dbReference>
<dbReference type="PANTHER" id="PTHR21485:SF6">
    <property type="entry name" value="N-ACYLNEURAMINATE CYTIDYLYLTRANSFERASE-RELATED"/>
    <property type="match status" value="1"/>
</dbReference>
<sequence length="208" mass="22884">MPLIAHSIAQARDSGLFTAIAVSSDSDAILQTAAEHGVDLLIKRPDELASDHAGKIPAILHALTTAEDALGIQADYLIDLDATSPLRLPSDIHGCVDLLVDTGATSVITGAPAHRSPYFNLVERRTDGTVAVSKSAANGHVLRRQDSPECFDMNASIYGWRLDVFRKDPKVFYPDTRLYEMPRDRSYDIDEELDFHIVDLIMKQRQTA</sequence>
<dbReference type="EMBL" id="CAADIP010000053">
    <property type="protein sequence ID" value="VFR97442.1"/>
    <property type="molecule type" value="Genomic_DNA"/>
</dbReference>
<proteinExistence type="predicted"/>
<dbReference type="PANTHER" id="PTHR21485">
    <property type="entry name" value="HAD SUPERFAMILY MEMBERS CMAS AND KDSC"/>
    <property type="match status" value="1"/>
</dbReference>
<dbReference type="EMBL" id="CAADIK010000040">
    <property type="protein sequence ID" value="VFR76282.1"/>
    <property type="molecule type" value="Genomic_DNA"/>
</dbReference>
<keyword evidence="3" id="KW-0548">Nucleotidyltransferase</keyword>
<evidence type="ECO:0000313" key="3">
    <source>
        <dbReference type="EMBL" id="VFR97442.1"/>
    </source>
</evidence>
<dbReference type="InterPro" id="IPR050793">
    <property type="entry name" value="CMP-NeuNAc_synthase"/>
</dbReference>
<accession>A0A484VFW9</accession>
<evidence type="ECO:0000313" key="4">
    <source>
        <dbReference type="EMBL" id="VFS28989.1"/>
    </source>
</evidence>
<dbReference type="Pfam" id="PF02348">
    <property type="entry name" value="CTP_transf_3"/>
    <property type="match status" value="1"/>
</dbReference>
<dbReference type="SUPFAM" id="SSF53448">
    <property type="entry name" value="Nucleotide-diphospho-sugar transferases"/>
    <property type="match status" value="1"/>
</dbReference>
<keyword evidence="3" id="KW-0808">Transferase</keyword>